<protein>
    <submittedName>
        <fullName evidence="1">Uncharacterized protein</fullName>
    </submittedName>
</protein>
<dbReference type="EMBL" id="JAFEMC010000002">
    <property type="protein sequence ID" value="MBM6576362.1"/>
    <property type="molecule type" value="Genomic_DNA"/>
</dbReference>
<comment type="caution">
    <text evidence="1">The sequence shown here is derived from an EMBL/GenBank/DDBJ whole genome shotgun (WGS) entry which is preliminary data.</text>
</comment>
<proteinExistence type="predicted"/>
<reference evidence="1 2" key="1">
    <citation type="submission" date="2020-12" db="EMBL/GenBank/DDBJ databases">
        <title>Sphingomonas sp.</title>
        <authorList>
            <person name="Kim M.K."/>
        </authorList>
    </citation>
    <scope>NUCLEOTIDE SEQUENCE [LARGE SCALE GENOMIC DNA]</scope>
    <source>
        <strain evidence="1 2">BT552</strain>
    </source>
</reference>
<evidence type="ECO:0000313" key="1">
    <source>
        <dbReference type="EMBL" id="MBM6576362.1"/>
    </source>
</evidence>
<keyword evidence="2" id="KW-1185">Reference proteome</keyword>
<accession>A0ABS2D614</accession>
<name>A0ABS2D614_9SPHN</name>
<organism evidence="1 2">
    <name type="scientific">Sphingomonas longa</name>
    <dbReference type="NCBI Taxonomy" id="2778730"/>
    <lineage>
        <taxon>Bacteria</taxon>
        <taxon>Pseudomonadati</taxon>
        <taxon>Pseudomonadota</taxon>
        <taxon>Alphaproteobacteria</taxon>
        <taxon>Sphingomonadales</taxon>
        <taxon>Sphingomonadaceae</taxon>
        <taxon>Sphingomonas</taxon>
    </lineage>
</organism>
<evidence type="ECO:0000313" key="2">
    <source>
        <dbReference type="Proteomes" id="UP000763641"/>
    </source>
</evidence>
<dbReference type="Proteomes" id="UP000763641">
    <property type="component" value="Unassembled WGS sequence"/>
</dbReference>
<gene>
    <name evidence="1" type="ORF">ILT43_08250</name>
</gene>
<dbReference type="RefSeq" id="WP_204198250.1">
    <property type="nucleotide sequence ID" value="NZ_JAFEMC010000002.1"/>
</dbReference>
<sequence>MAAAPLIHVYDEAPGIVASPERIDAWMEIAKPGDRFVYATRLCLPVASRGAARMRELEKRGLVVLTRPRSTLDTTVFNYTAHRTATMTAMARPHRPKLVAPSAVLADGEAALIDALLPVLERFAHHGRPCPTDKQLAARARLSEEAVKAGLAAMAAGHLIRVQGCAAPTYRRIIIIATGAQTGLAA</sequence>